<dbReference type="EMBL" id="BMJA01000001">
    <property type="protein sequence ID" value="GGA28786.1"/>
    <property type="molecule type" value="Genomic_DNA"/>
</dbReference>
<keyword evidence="1" id="KW-0812">Transmembrane</keyword>
<protein>
    <recommendedName>
        <fullName evidence="4">Poly-beta-1,6-N-acetyl-D-glucosamine biosynthesis protein PgaD</fullName>
    </recommendedName>
</protein>
<sequence length="129" mass="14456">MGSKSSGGNRKTTIDRRVTWAQAFRDIFVAALNKGQLLPVTMSFGLLIWLWRMDASALPGVWYDFRALLLRHEIVGYVLWIVTLLGWIAHARFVKGTTDAESGRIGKEKTSLQEKLAARSFSSSRNLGD</sequence>
<dbReference type="Proteomes" id="UP000620046">
    <property type="component" value="Unassembled WGS sequence"/>
</dbReference>
<feature type="transmembrane region" description="Helical" evidence="1">
    <location>
        <begin position="74"/>
        <end position="94"/>
    </location>
</feature>
<keyword evidence="1" id="KW-0472">Membrane</keyword>
<keyword evidence="1" id="KW-1133">Transmembrane helix</keyword>
<gene>
    <name evidence="2" type="ORF">GCM10010981_17010</name>
</gene>
<keyword evidence="3" id="KW-1185">Reference proteome</keyword>
<proteinExistence type="predicted"/>
<organism evidence="2 3">
    <name type="scientific">Dyella nitratireducens</name>
    <dbReference type="NCBI Taxonomy" id="1849580"/>
    <lineage>
        <taxon>Bacteria</taxon>
        <taxon>Pseudomonadati</taxon>
        <taxon>Pseudomonadota</taxon>
        <taxon>Gammaproteobacteria</taxon>
        <taxon>Lysobacterales</taxon>
        <taxon>Rhodanobacteraceae</taxon>
        <taxon>Dyella</taxon>
    </lineage>
</organism>
<evidence type="ECO:0000256" key="1">
    <source>
        <dbReference type="SAM" id="Phobius"/>
    </source>
</evidence>
<evidence type="ECO:0000313" key="3">
    <source>
        <dbReference type="Proteomes" id="UP000620046"/>
    </source>
</evidence>
<dbReference type="RefSeq" id="WP_188793787.1">
    <property type="nucleotide sequence ID" value="NZ_BMJA01000001.1"/>
</dbReference>
<accession>A0ABQ1FTF4</accession>
<reference evidence="3" key="1">
    <citation type="journal article" date="2019" name="Int. J. Syst. Evol. Microbiol.">
        <title>The Global Catalogue of Microorganisms (GCM) 10K type strain sequencing project: providing services to taxonomists for standard genome sequencing and annotation.</title>
        <authorList>
            <consortium name="The Broad Institute Genomics Platform"/>
            <consortium name="The Broad Institute Genome Sequencing Center for Infectious Disease"/>
            <person name="Wu L."/>
            <person name="Ma J."/>
        </authorList>
    </citation>
    <scope>NUCLEOTIDE SEQUENCE [LARGE SCALE GENOMIC DNA]</scope>
    <source>
        <strain evidence="3">CGMCC 1.15439</strain>
    </source>
</reference>
<comment type="caution">
    <text evidence="2">The sequence shown here is derived from an EMBL/GenBank/DDBJ whole genome shotgun (WGS) entry which is preliminary data.</text>
</comment>
<name>A0ABQ1FTF4_9GAMM</name>
<feature type="transmembrane region" description="Helical" evidence="1">
    <location>
        <begin position="37"/>
        <end position="54"/>
    </location>
</feature>
<evidence type="ECO:0008006" key="4">
    <source>
        <dbReference type="Google" id="ProtNLM"/>
    </source>
</evidence>
<evidence type="ECO:0000313" key="2">
    <source>
        <dbReference type="EMBL" id="GGA28786.1"/>
    </source>
</evidence>